<evidence type="ECO:0000313" key="2">
    <source>
        <dbReference type="EMBL" id="KAF3573383.1"/>
    </source>
</evidence>
<feature type="region of interest" description="Disordered" evidence="1">
    <location>
        <begin position="47"/>
        <end position="96"/>
    </location>
</feature>
<accession>A0A8S9RKD8</accession>
<feature type="compositionally biased region" description="Polar residues" evidence="1">
    <location>
        <begin position="11"/>
        <end position="33"/>
    </location>
</feature>
<comment type="caution">
    <text evidence="2">The sequence shown here is derived from an EMBL/GenBank/DDBJ whole genome shotgun (WGS) entry which is preliminary data.</text>
</comment>
<evidence type="ECO:0000313" key="3">
    <source>
        <dbReference type="Proteomes" id="UP000712600"/>
    </source>
</evidence>
<feature type="compositionally biased region" description="Basic and acidic residues" evidence="1">
    <location>
        <begin position="64"/>
        <end position="86"/>
    </location>
</feature>
<dbReference type="EMBL" id="QGKX02000095">
    <property type="protein sequence ID" value="KAF3573383.1"/>
    <property type="molecule type" value="Genomic_DNA"/>
</dbReference>
<organism evidence="2 3">
    <name type="scientific">Brassica cretica</name>
    <name type="common">Mustard</name>
    <dbReference type="NCBI Taxonomy" id="69181"/>
    <lineage>
        <taxon>Eukaryota</taxon>
        <taxon>Viridiplantae</taxon>
        <taxon>Streptophyta</taxon>
        <taxon>Embryophyta</taxon>
        <taxon>Tracheophyta</taxon>
        <taxon>Spermatophyta</taxon>
        <taxon>Magnoliopsida</taxon>
        <taxon>eudicotyledons</taxon>
        <taxon>Gunneridae</taxon>
        <taxon>Pentapetalae</taxon>
        <taxon>rosids</taxon>
        <taxon>malvids</taxon>
        <taxon>Brassicales</taxon>
        <taxon>Brassicaceae</taxon>
        <taxon>Brassiceae</taxon>
        <taxon>Brassica</taxon>
    </lineage>
</organism>
<dbReference type="AlphaFoldDB" id="A0A8S9RKD8"/>
<reference evidence="2" key="1">
    <citation type="submission" date="2019-12" db="EMBL/GenBank/DDBJ databases">
        <title>Genome sequencing and annotation of Brassica cretica.</title>
        <authorList>
            <person name="Studholme D.J."/>
            <person name="Sarris P."/>
        </authorList>
    </citation>
    <scope>NUCLEOTIDE SEQUENCE</scope>
    <source>
        <strain evidence="2">PFS-109/04</strain>
        <tissue evidence="2">Leaf</tissue>
    </source>
</reference>
<evidence type="ECO:0000256" key="1">
    <source>
        <dbReference type="SAM" id="MobiDB-lite"/>
    </source>
</evidence>
<gene>
    <name evidence="2" type="ORF">F2Q69_00058584</name>
</gene>
<sequence length="96" mass="10577">MVSPDLEHRLTYNSPNRSTGTLEHRSMTPTESAASCNAVKILTHEEFATKHPHPPSPGKVKIARRADTSIDQHGESSIDQHSEAAIDRQPPVSIDR</sequence>
<feature type="compositionally biased region" description="Basic and acidic residues" evidence="1">
    <location>
        <begin position="1"/>
        <end position="10"/>
    </location>
</feature>
<feature type="region of interest" description="Disordered" evidence="1">
    <location>
        <begin position="1"/>
        <end position="33"/>
    </location>
</feature>
<dbReference type="Proteomes" id="UP000712600">
    <property type="component" value="Unassembled WGS sequence"/>
</dbReference>
<proteinExistence type="predicted"/>
<protein>
    <submittedName>
        <fullName evidence="2">Uncharacterized protein</fullName>
    </submittedName>
</protein>
<name>A0A8S9RKD8_BRACR</name>